<dbReference type="RefSeq" id="WP_338005500.1">
    <property type="nucleotide sequence ID" value="NZ_JAOPKA010000017.1"/>
</dbReference>
<dbReference type="EMBL" id="JAOPKA010000017">
    <property type="protein sequence ID" value="MCU4743685.1"/>
    <property type="molecule type" value="Genomic_DNA"/>
</dbReference>
<evidence type="ECO:0000256" key="1">
    <source>
        <dbReference type="SAM" id="Phobius"/>
    </source>
</evidence>
<feature type="transmembrane region" description="Helical" evidence="1">
    <location>
        <begin position="6"/>
        <end position="26"/>
    </location>
</feature>
<dbReference type="Proteomes" id="UP001321018">
    <property type="component" value="Unassembled WGS sequence"/>
</dbReference>
<accession>A0AAP2Z2J9</accession>
<dbReference type="AlphaFoldDB" id="A0AAP2Z2J9"/>
<protein>
    <submittedName>
        <fullName evidence="2">Uncharacterized protein</fullName>
    </submittedName>
</protein>
<keyword evidence="1" id="KW-0472">Membrane</keyword>
<reference evidence="2" key="1">
    <citation type="submission" date="2022-09" db="EMBL/GenBank/DDBJ databases">
        <title>Enrichment on poylsaccharides allowed isolation of novel metabolic and taxonomic groups of Haloarchaea.</title>
        <authorList>
            <person name="Sorokin D.Y."/>
            <person name="Elcheninov A.G."/>
            <person name="Khizhniak T.V."/>
            <person name="Kolganova T.V."/>
            <person name="Kublanov I.V."/>
        </authorList>
    </citation>
    <scope>NUCLEOTIDE SEQUENCE</scope>
    <source>
        <strain evidence="2">AArc-xg1-1</strain>
    </source>
</reference>
<comment type="caution">
    <text evidence="2">The sequence shown here is derived from an EMBL/GenBank/DDBJ whole genome shotgun (WGS) entry which is preliminary data.</text>
</comment>
<gene>
    <name evidence="2" type="ORF">OB960_20065</name>
</gene>
<evidence type="ECO:0000313" key="3">
    <source>
        <dbReference type="Proteomes" id="UP001321018"/>
    </source>
</evidence>
<name>A0AAP2Z2J9_9EURY</name>
<keyword evidence="1" id="KW-1133">Transmembrane helix</keyword>
<proteinExistence type="predicted"/>
<keyword evidence="1" id="KW-0812">Transmembrane</keyword>
<organism evidence="2 3">
    <name type="scientific">Natronoglomus mannanivorans</name>
    <dbReference type="NCBI Taxonomy" id="2979990"/>
    <lineage>
        <taxon>Archaea</taxon>
        <taxon>Methanobacteriati</taxon>
        <taxon>Methanobacteriota</taxon>
        <taxon>Stenosarchaea group</taxon>
        <taxon>Halobacteria</taxon>
        <taxon>Halobacteriales</taxon>
        <taxon>Natrialbaceae</taxon>
        <taxon>Natronoglomus</taxon>
    </lineage>
</organism>
<sequence length="46" mass="4696">MSPEDSLGRTARIVAVTLVLVVVLVLSSEDSRSAASASYGVTSADD</sequence>
<evidence type="ECO:0000313" key="2">
    <source>
        <dbReference type="EMBL" id="MCU4743685.1"/>
    </source>
</evidence>